<reference evidence="3 6" key="2">
    <citation type="journal article" date="2018" name="Int. J. Syst. Evol. Microbiol.">
        <title>Pseudooceanicola lipolyticus sp. nov., a marine alphaproteobacterium, reclassification of Oceanicola flagellatus as Pseudooceanicola flagellatus comb. nov. and emended description of the genus Pseudooceanicola.</title>
        <authorList>
            <person name="Huang M.-M."/>
            <person name="Guo L.-L."/>
            <person name="Wu Y.-H."/>
            <person name="Lai Q.-L."/>
            <person name="Shao Z.-Z."/>
            <person name="Wang C.-S."/>
            <person name="Wu M."/>
            <person name="Xu X.-W."/>
        </authorList>
    </citation>
    <scope>NUCLEOTIDE SEQUENCE [LARGE SCALE GENOMIC DNA]</scope>
    <source>
        <strain evidence="3 6">Ar-45</strain>
    </source>
</reference>
<accession>A0A285J1A2</accession>
<evidence type="ECO:0000313" key="4">
    <source>
        <dbReference type="EMBL" id="SNY53982.1"/>
    </source>
</evidence>
<dbReference type="Proteomes" id="UP000231702">
    <property type="component" value="Unassembled WGS sequence"/>
</dbReference>
<dbReference type="GO" id="GO:0016491">
    <property type="term" value="F:oxidoreductase activity"/>
    <property type="evidence" value="ECO:0007669"/>
    <property type="project" value="TreeGrafter"/>
</dbReference>
<keyword evidence="1 2" id="KW-0732">Signal</keyword>
<dbReference type="EMBL" id="PGTD01000015">
    <property type="protein sequence ID" value="PJE29894.1"/>
    <property type="molecule type" value="Genomic_DNA"/>
</dbReference>
<dbReference type="EMBL" id="OBEA01000005">
    <property type="protein sequence ID" value="SNY53982.1"/>
    <property type="molecule type" value="Genomic_DNA"/>
</dbReference>
<evidence type="ECO:0000313" key="5">
    <source>
        <dbReference type="Proteomes" id="UP000231655"/>
    </source>
</evidence>
<feature type="chain" id="PRO_5012583289" evidence="2">
    <location>
        <begin position="29"/>
        <end position="386"/>
    </location>
</feature>
<dbReference type="SUPFAM" id="SSF48695">
    <property type="entry name" value="Multiheme cytochromes"/>
    <property type="match status" value="1"/>
</dbReference>
<sequence>MRRIIVATSRLLFTVCALMLPLATASHAQETEAPLTPFVLPDAGPFLPKDLGPENNEAIAAWIGSAHADNASEAFTHWDEDGEIRPNCSVCHSGAGFRSFHGLDGSAPGLPESPIPTGGVVDCATCHAPGIAEVKAITLPSGVEHPVQGVEAACMTCHQGRSAGINVEEATAGAEVDVVNAELRFINPHYKTAAATWLGGYGKAGYHYEGKSYSGRFFHARPVATCVSCHDPHGLEVKVESCATCHDTENPQAIRIRKQSYDGSGNLTQGIRTDIANNAALLLSTLQDYSAKVAGVPILYDAHSYPYFFTDANGDGVVDTGDDGRSVSYASWTPRMLRAAYNWKLVTADPGIYAHNPHYALELLYDSIDDLMVGLGGDTASLGILR</sequence>
<dbReference type="RefSeq" id="WP_097146415.1">
    <property type="nucleotide sequence ID" value="NZ_OBEA01000005.1"/>
</dbReference>
<dbReference type="Gene3D" id="1.10.1130.10">
    <property type="entry name" value="Flavocytochrome C3, Chain A"/>
    <property type="match status" value="1"/>
</dbReference>
<dbReference type="Proteomes" id="UP000231655">
    <property type="component" value="Unassembled WGS sequence"/>
</dbReference>
<proteinExistence type="predicted"/>
<dbReference type="InterPro" id="IPR036280">
    <property type="entry name" value="Multihaem_cyt_sf"/>
</dbReference>
<dbReference type="InterPro" id="IPR051829">
    <property type="entry name" value="Multiheme_Cytochr_ET"/>
</dbReference>
<gene>
    <name evidence="3" type="ORF">CVM39_08330</name>
    <name evidence="4" type="ORF">SAMN06297129_2693</name>
</gene>
<dbReference type="PANTHER" id="PTHR35038">
    <property type="entry name" value="DISSIMILATORY SULFITE REDUCTASE SIRA"/>
    <property type="match status" value="1"/>
</dbReference>
<evidence type="ECO:0000256" key="2">
    <source>
        <dbReference type="SAM" id="SignalP"/>
    </source>
</evidence>
<organism evidence="4 5">
    <name type="scientific">Pseudooceanicola antarcticus</name>
    <dbReference type="NCBI Taxonomy" id="1247613"/>
    <lineage>
        <taxon>Bacteria</taxon>
        <taxon>Pseudomonadati</taxon>
        <taxon>Pseudomonadota</taxon>
        <taxon>Alphaproteobacteria</taxon>
        <taxon>Rhodobacterales</taxon>
        <taxon>Paracoccaceae</taxon>
        <taxon>Pseudooceanicola</taxon>
    </lineage>
</organism>
<dbReference type="AlphaFoldDB" id="A0A285J1A2"/>
<reference evidence="4 5" key="1">
    <citation type="submission" date="2017-09" db="EMBL/GenBank/DDBJ databases">
        <authorList>
            <person name="Ehlers B."/>
            <person name="Leendertz F.H."/>
        </authorList>
    </citation>
    <scope>NUCLEOTIDE SEQUENCE [LARGE SCALE GENOMIC DNA]</scope>
    <source>
        <strain evidence="4 5">CGMCC 1.12662</strain>
    </source>
</reference>
<dbReference type="PANTHER" id="PTHR35038:SF8">
    <property type="entry name" value="C-TYPE POLYHEME CYTOCHROME OMCC"/>
    <property type="match status" value="1"/>
</dbReference>
<keyword evidence="6" id="KW-1185">Reference proteome</keyword>
<name>A0A285J1A2_9RHOB</name>
<feature type="signal peptide" evidence="2">
    <location>
        <begin position="1"/>
        <end position="28"/>
    </location>
</feature>
<evidence type="ECO:0000313" key="3">
    <source>
        <dbReference type="EMBL" id="PJE29894.1"/>
    </source>
</evidence>
<protein>
    <submittedName>
        <fullName evidence="3">Cytochrome C</fullName>
    </submittedName>
</protein>
<evidence type="ECO:0000256" key="1">
    <source>
        <dbReference type="ARBA" id="ARBA00022729"/>
    </source>
</evidence>
<dbReference type="OrthoDB" id="29411at2"/>
<dbReference type="Gene3D" id="3.90.10.10">
    <property type="entry name" value="Cytochrome C3"/>
    <property type="match status" value="1"/>
</dbReference>
<evidence type="ECO:0000313" key="6">
    <source>
        <dbReference type="Proteomes" id="UP000231702"/>
    </source>
</evidence>